<accession>A0A1H3FHB3</accession>
<dbReference type="STRING" id="1528.SAMN04488579_11077"/>
<keyword evidence="3" id="KW-1185">Reference proteome</keyword>
<evidence type="ECO:0000259" key="1">
    <source>
        <dbReference type="Pfam" id="PF00126"/>
    </source>
</evidence>
<proteinExistence type="predicted"/>
<dbReference type="SUPFAM" id="SSF46785">
    <property type="entry name" value="Winged helix' DNA-binding domain"/>
    <property type="match status" value="1"/>
</dbReference>
<dbReference type="InterPro" id="IPR000847">
    <property type="entry name" value="LysR_HTH_N"/>
</dbReference>
<dbReference type="InterPro" id="IPR051815">
    <property type="entry name" value="Molybdate_resp_trans_reg"/>
</dbReference>
<dbReference type="GO" id="GO:0003700">
    <property type="term" value="F:DNA-binding transcription factor activity"/>
    <property type="evidence" value="ECO:0007669"/>
    <property type="project" value="InterPro"/>
</dbReference>
<feature type="domain" description="HTH lysR-type" evidence="1">
    <location>
        <begin position="25"/>
        <end position="84"/>
    </location>
</feature>
<dbReference type="Gene3D" id="1.10.10.10">
    <property type="entry name" value="Winged helix-like DNA-binding domain superfamily/Winged helix DNA-binding domain"/>
    <property type="match status" value="1"/>
</dbReference>
<reference evidence="3" key="1">
    <citation type="submission" date="2016-10" db="EMBL/GenBank/DDBJ databases">
        <authorList>
            <person name="Varghese N."/>
            <person name="Submissions S."/>
        </authorList>
    </citation>
    <scope>NUCLEOTIDE SEQUENCE [LARGE SCALE GENOMIC DNA]</scope>
    <source>
        <strain evidence="3">VPI 5359</strain>
    </source>
</reference>
<dbReference type="EMBL" id="FNOU01000010">
    <property type="protein sequence ID" value="SDX90523.1"/>
    <property type="molecule type" value="Genomic_DNA"/>
</dbReference>
<dbReference type="Proteomes" id="UP000199652">
    <property type="component" value="Unassembled WGS sequence"/>
</dbReference>
<dbReference type="AlphaFoldDB" id="A0A1H3FHB3"/>
<evidence type="ECO:0000313" key="3">
    <source>
        <dbReference type="Proteomes" id="UP000199652"/>
    </source>
</evidence>
<gene>
    <name evidence="2" type="ORF">SAMN04488579_11077</name>
</gene>
<evidence type="ECO:0000313" key="2">
    <source>
        <dbReference type="EMBL" id="SDX90523.1"/>
    </source>
</evidence>
<dbReference type="InterPro" id="IPR036390">
    <property type="entry name" value="WH_DNA-bd_sf"/>
</dbReference>
<dbReference type="PANTHER" id="PTHR30432">
    <property type="entry name" value="TRANSCRIPTIONAL REGULATOR MODE"/>
    <property type="match status" value="1"/>
</dbReference>
<sequence>MQDLHYSIQIRLFRDEKFFGPGIVELLQRVDQRHSLRAAAIEMGMAYSKAWRLIKTAEENLECKLLNSTTGGKGGGGAELTQECRAFMEKYLRFEAQVRAYSEKAFAHVFQNETT</sequence>
<dbReference type="PANTHER" id="PTHR30432:SF1">
    <property type="entry name" value="DNA-BINDING TRANSCRIPTIONAL DUAL REGULATOR MODE"/>
    <property type="match status" value="1"/>
</dbReference>
<dbReference type="InterPro" id="IPR036388">
    <property type="entry name" value="WH-like_DNA-bd_sf"/>
</dbReference>
<dbReference type="Pfam" id="PF00126">
    <property type="entry name" value="HTH_1"/>
    <property type="match status" value="1"/>
</dbReference>
<protein>
    <submittedName>
        <fullName evidence="2">Molybdate transport system regulatory protein</fullName>
    </submittedName>
</protein>
<organism evidence="2 3">
    <name type="scientific">Eubacterium barkeri</name>
    <name type="common">Clostridium barkeri</name>
    <dbReference type="NCBI Taxonomy" id="1528"/>
    <lineage>
        <taxon>Bacteria</taxon>
        <taxon>Bacillati</taxon>
        <taxon>Bacillota</taxon>
        <taxon>Clostridia</taxon>
        <taxon>Eubacteriales</taxon>
        <taxon>Eubacteriaceae</taxon>
        <taxon>Eubacterium</taxon>
    </lineage>
</organism>
<name>A0A1H3FHB3_EUBBA</name>